<dbReference type="GO" id="GO:0032259">
    <property type="term" value="P:methylation"/>
    <property type="evidence" value="ECO:0007669"/>
    <property type="project" value="UniProtKB-KW"/>
</dbReference>
<keyword evidence="2" id="KW-0808">Transferase</keyword>
<dbReference type="AlphaFoldDB" id="A0A9P4Z1D4"/>
<dbReference type="Pfam" id="PF13649">
    <property type="entry name" value="Methyltransf_25"/>
    <property type="match status" value="1"/>
</dbReference>
<dbReference type="GO" id="GO:0005840">
    <property type="term" value="C:ribosome"/>
    <property type="evidence" value="ECO:0007669"/>
    <property type="project" value="UniProtKB-KW"/>
</dbReference>
<dbReference type="GeneID" id="55966873"/>
<evidence type="ECO:0000313" key="2">
    <source>
        <dbReference type="EMBL" id="KAF4126906.1"/>
    </source>
</evidence>
<dbReference type="PANTHER" id="PTHR42912">
    <property type="entry name" value="METHYLTRANSFERASE"/>
    <property type="match status" value="1"/>
</dbReference>
<evidence type="ECO:0000313" key="3">
    <source>
        <dbReference type="Proteomes" id="UP000749293"/>
    </source>
</evidence>
<organism evidence="2 3">
    <name type="scientific">Geosmithia morbida</name>
    <dbReference type="NCBI Taxonomy" id="1094350"/>
    <lineage>
        <taxon>Eukaryota</taxon>
        <taxon>Fungi</taxon>
        <taxon>Dikarya</taxon>
        <taxon>Ascomycota</taxon>
        <taxon>Pezizomycotina</taxon>
        <taxon>Sordariomycetes</taxon>
        <taxon>Hypocreomycetidae</taxon>
        <taxon>Hypocreales</taxon>
        <taxon>Bionectriaceae</taxon>
        <taxon>Geosmithia</taxon>
    </lineage>
</organism>
<dbReference type="OrthoDB" id="66144at2759"/>
<keyword evidence="2" id="KW-0687">Ribonucleoprotein</keyword>
<comment type="caution">
    <text evidence="2">The sequence shown here is derived from an EMBL/GenBank/DDBJ whole genome shotgun (WGS) entry which is preliminary data.</text>
</comment>
<dbReference type="Proteomes" id="UP000749293">
    <property type="component" value="Unassembled WGS sequence"/>
</dbReference>
<dbReference type="PANTHER" id="PTHR42912:SF80">
    <property type="entry name" value="METHYLTRANSFERASE DOMAIN-CONTAINING PROTEIN"/>
    <property type="match status" value="1"/>
</dbReference>
<gene>
    <name evidence="2" type="ORF">GMORB2_0643</name>
</gene>
<dbReference type="RefSeq" id="XP_035325558.1">
    <property type="nucleotide sequence ID" value="XM_035462628.1"/>
</dbReference>
<proteinExistence type="predicted"/>
<dbReference type="Gene3D" id="3.40.50.150">
    <property type="entry name" value="Vaccinia Virus protein VP39"/>
    <property type="match status" value="1"/>
</dbReference>
<accession>A0A9P4Z1D4</accession>
<feature type="domain" description="Methyltransferase" evidence="1">
    <location>
        <begin position="63"/>
        <end position="153"/>
    </location>
</feature>
<keyword evidence="2" id="KW-0689">Ribosomal protein</keyword>
<dbReference type="InterPro" id="IPR041698">
    <property type="entry name" value="Methyltransf_25"/>
</dbReference>
<name>A0A9P4Z1D4_9HYPO</name>
<dbReference type="InterPro" id="IPR050508">
    <property type="entry name" value="Methyltransf_Superfamily"/>
</dbReference>
<dbReference type="EMBL" id="JAANYQ010000001">
    <property type="protein sequence ID" value="KAF4126906.1"/>
    <property type="molecule type" value="Genomic_DNA"/>
</dbReference>
<sequence length="208" mass="22529">MSRLAKAYSLTSTNDTKDLYDKWASTYDSEMSREEEDYVGPALAAAHILQHLGAEEIGPDVEILDAGCGTGLAGIALSRLGARKVDGVDLSPGMLDVARKAGVYRHLDTADLSTRLVHDDDRYDVVCCVGTLTQAHVGPVVLDEFVRIVKPGGYIVATILGSIYVSGGYEAKIESLVNRGKAKLISAEMEDYRRKANIRARMVVIQVV</sequence>
<protein>
    <submittedName>
        <fullName evidence="2">Ribosomal protein L11 methyltransferase (PrmA)</fullName>
    </submittedName>
</protein>
<dbReference type="CDD" id="cd02440">
    <property type="entry name" value="AdoMet_MTases"/>
    <property type="match status" value="1"/>
</dbReference>
<keyword evidence="3" id="KW-1185">Reference proteome</keyword>
<dbReference type="SUPFAM" id="SSF53335">
    <property type="entry name" value="S-adenosyl-L-methionine-dependent methyltransferases"/>
    <property type="match status" value="1"/>
</dbReference>
<dbReference type="GO" id="GO:0008168">
    <property type="term" value="F:methyltransferase activity"/>
    <property type="evidence" value="ECO:0007669"/>
    <property type="project" value="UniProtKB-KW"/>
</dbReference>
<reference evidence="2" key="1">
    <citation type="submission" date="2020-03" db="EMBL/GenBank/DDBJ databases">
        <title>Site-based positive gene gene selection in Geosmithia morbida across the United States reveals a broad range of putative effectors and factors for local host and environmental adapation.</title>
        <authorList>
            <person name="Onufrak A."/>
            <person name="Murdoch R.W."/>
            <person name="Gazis R."/>
            <person name="Huff M."/>
            <person name="Staton M."/>
            <person name="Klingeman W."/>
            <person name="Hadziabdic D."/>
        </authorList>
    </citation>
    <scope>NUCLEOTIDE SEQUENCE</scope>
    <source>
        <strain evidence="2">1262</strain>
    </source>
</reference>
<evidence type="ECO:0000259" key="1">
    <source>
        <dbReference type="Pfam" id="PF13649"/>
    </source>
</evidence>
<keyword evidence="2" id="KW-0489">Methyltransferase</keyword>
<dbReference type="InterPro" id="IPR029063">
    <property type="entry name" value="SAM-dependent_MTases_sf"/>
</dbReference>